<dbReference type="GO" id="GO:0048472">
    <property type="term" value="F:threonine-phosphate decarboxylase activity"/>
    <property type="evidence" value="ECO:0007669"/>
    <property type="project" value="InterPro"/>
</dbReference>
<dbReference type="HAMAP" id="MF_00024">
    <property type="entry name" value="CobD_CbiB"/>
    <property type="match status" value="1"/>
</dbReference>
<evidence type="ECO:0000256" key="8">
    <source>
        <dbReference type="ARBA" id="ARBA00022692"/>
    </source>
</evidence>
<dbReference type="NCBIfam" id="NF002281">
    <property type="entry name" value="PRK01209.2-5"/>
    <property type="match status" value="1"/>
</dbReference>
<evidence type="ECO:0000313" key="13">
    <source>
        <dbReference type="Proteomes" id="UP001320159"/>
    </source>
</evidence>
<dbReference type="Proteomes" id="UP001320159">
    <property type="component" value="Unassembled WGS sequence"/>
</dbReference>
<sequence length="307" mass="33344">MLEAFALAVALDLIFGEPKEKYHPVVWIGRFIGYLKEHPPKRFKVLYGFLLAFLTIGLTVGIGYGISVILYGFSPLIALLATAYLLKSTFCLSFLWAISGDIYSDLKAGRLDLARSKLPALVGRDVSKLNPGQMSSCVVESLGESFVDGILSPLFYFAIFGLPGALAYRAINTLDSMVGYKDEKHRQIGFASAKIDDVANFIPARLSVILMALVAILFGGPIRSLKTALKDARNTPSINSGYPMSAFAGALGVRLEKIGYYVLGEGLRPCDVNDIGRAILYNKALTAALVSIIIIILYFTGFPLIQV</sequence>
<comment type="function">
    <text evidence="1 11">Converts cobyric acid to cobinamide by the addition of aminopropanol on the F carboxylic group.</text>
</comment>
<evidence type="ECO:0000256" key="9">
    <source>
        <dbReference type="ARBA" id="ARBA00022989"/>
    </source>
</evidence>
<evidence type="ECO:0000256" key="4">
    <source>
        <dbReference type="ARBA" id="ARBA00006263"/>
    </source>
</evidence>
<dbReference type="NCBIfam" id="TIGR00380">
    <property type="entry name" value="cobal_cbiB"/>
    <property type="match status" value="1"/>
</dbReference>
<feature type="transmembrane region" description="Helical" evidence="11">
    <location>
        <begin position="284"/>
        <end position="305"/>
    </location>
</feature>
<dbReference type="Pfam" id="PF03186">
    <property type="entry name" value="CobD_Cbib"/>
    <property type="match status" value="1"/>
</dbReference>
<comment type="subcellular location">
    <subcellularLocation>
        <location evidence="2 11">Cell membrane</location>
        <topology evidence="2 11">Multi-pass membrane protein</topology>
    </subcellularLocation>
</comment>
<dbReference type="InterPro" id="IPR004485">
    <property type="entry name" value="Cobalamin_biosynth_CobD/CbiB"/>
</dbReference>
<feature type="transmembrane region" description="Helical" evidence="11">
    <location>
        <begin position="45"/>
        <end position="70"/>
    </location>
</feature>
<comment type="pathway">
    <text evidence="3 11">Cofactor biosynthesis; adenosylcobalamin biosynthesis.</text>
</comment>
<dbReference type="AlphaFoldDB" id="A0AAP2RDN1"/>
<organism evidence="12 13">
    <name type="scientific">Methanooceanicella nereidis</name>
    <dbReference type="NCBI Taxonomy" id="2052831"/>
    <lineage>
        <taxon>Archaea</taxon>
        <taxon>Methanobacteriati</taxon>
        <taxon>Methanobacteriota</taxon>
        <taxon>Stenosarchaea group</taxon>
        <taxon>Methanomicrobia</taxon>
        <taxon>Methanocellales</taxon>
        <taxon>Methanocellaceae</taxon>
        <taxon>Methanooceanicella</taxon>
    </lineage>
</organism>
<keyword evidence="13" id="KW-1185">Reference proteome</keyword>
<dbReference type="GO" id="GO:0015420">
    <property type="term" value="F:ABC-type vitamin B12 transporter activity"/>
    <property type="evidence" value="ECO:0007669"/>
    <property type="project" value="UniProtKB-UniRule"/>
</dbReference>
<dbReference type="GO" id="GO:0005886">
    <property type="term" value="C:plasma membrane"/>
    <property type="evidence" value="ECO:0007669"/>
    <property type="project" value="UniProtKB-SubCell"/>
</dbReference>
<evidence type="ECO:0000256" key="2">
    <source>
        <dbReference type="ARBA" id="ARBA00004651"/>
    </source>
</evidence>
<feature type="transmembrane region" description="Helical" evidence="11">
    <location>
        <begin position="77"/>
        <end position="98"/>
    </location>
</feature>
<accession>A0AAP2RDN1</accession>
<feature type="transmembrane region" description="Helical" evidence="11">
    <location>
        <begin position="150"/>
        <end position="171"/>
    </location>
</feature>
<evidence type="ECO:0000256" key="3">
    <source>
        <dbReference type="ARBA" id="ARBA00004953"/>
    </source>
</evidence>
<keyword evidence="7 11" id="KW-0169">Cobalamin biosynthesis</keyword>
<name>A0AAP2RDN1_9EURY</name>
<evidence type="ECO:0000256" key="11">
    <source>
        <dbReference type="HAMAP-Rule" id="MF_00024"/>
    </source>
</evidence>
<evidence type="ECO:0000313" key="12">
    <source>
        <dbReference type="EMBL" id="MCD1295699.1"/>
    </source>
</evidence>
<reference evidence="12 13" key="1">
    <citation type="submission" date="2017-11" db="EMBL/GenBank/DDBJ databases">
        <title>Isolation and Characterization of Family Methanocellaceae Species from Potential Methane Hydrate Area Offshore Southwestern Taiwan.</title>
        <authorList>
            <person name="Zhang W.-L."/>
            <person name="Chen W.-C."/>
            <person name="Lai M.-C."/>
            <person name="Chen S.-C."/>
        </authorList>
    </citation>
    <scope>NUCLEOTIDE SEQUENCE [LARGE SCALE GENOMIC DNA]</scope>
    <source>
        <strain evidence="12 13">CWC-04</strain>
    </source>
</reference>
<dbReference type="EMBL" id="PGCK01000010">
    <property type="protein sequence ID" value="MCD1295699.1"/>
    <property type="molecule type" value="Genomic_DNA"/>
</dbReference>
<dbReference type="PANTHER" id="PTHR34308">
    <property type="entry name" value="COBALAMIN BIOSYNTHESIS PROTEIN CBIB"/>
    <property type="match status" value="1"/>
</dbReference>
<evidence type="ECO:0000256" key="10">
    <source>
        <dbReference type="ARBA" id="ARBA00023136"/>
    </source>
</evidence>
<evidence type="ECO:0000256" key="1">
    <source>
        <dbReference type="ARBA" id="ARBA00003384"/>
    </source>
</evidence>
<comment type="similarity">
    <text evidence="4 11">Belongs to the CobD/CbiB family.</text>
</comment>
<comment type="caution">
    <text evidence="12">The sequence shown here is derived from an EMBL/GenBank/DDBJ whole genome shotgun (WGS) entry which is preliminary data.</text>
</comment>
<protein>
    <recommendedName>
        <fullName evidence="5 11">Probable cobalamin biosynthesis protein CobD</fullName>
    </recommendedName>
</protein>
<keyword evidence="10 11" id="KW-0472">Membrane</keyword>
<dbReference type="PANTHER" id="PTHR34308:SF1">
    <property type="entry name" value="COBALAMIN BIOSYNTHESIS PROTEIN CBIB"/>
    <property type="match status" value="1"/>
</dbReference>
<proteinExistence type="inferred from homology"/>
<keyword evidence="6 11" id="KW-1003">Cell membrane</keyword>
<keyword evidence="8 11" id="KW-0812">Transmembrane</keyword>
<dbReference type="GO" id="GO:0009236">
    <property type="term" value="P:cobalamin biosynthetic process"/>
    <property type="evidence" value="ECO:0007669"/>
    <property type="project" value="UniProtKB-UniRule"/>
</dbReference>
<feature type="transmembrane region" description="Helical" evidence="11">
    <location>
        <begin position="202"/>
        <end position="222"/>
    </location>
</feature>
<keyword evidence="9 11" id="KW-1133">Transmembrane helix</keyword>
<evidence type="ECO:0000256" key="7">
    <source>
        <dbReference type="ARBA" id="ARBA00022573"/>
    </source>
</evidence>
<evidence type="ECO:0000256" key="5">
    <source>
        <dbReference type="ARBA" id="ARBA00016185"/>
    </source>
</evidence>
<evidence type="ECO:0000256" key="6">
    <source>
        <dbReference type="ARBA" id="ARBA00022475"/>
    </source>
</evidence>
<gene>
    <name evidence="11" type="primary">cobD</name>
    <name evidence="12" type="ORF">CUJ83_11890</name>
</gene>